<gene>
    <name evidence="1" type="ORF">NPIL_6851</name>
</gene>
<dbReference type="EMBL" id="BMAW01043081">
    <property type="protein sequence ID" value="GFS37457.1"/>
    <property type="molecule type" value="Genomic_DNA"/>
</dbReference>
<sequence length="87" mass="10172">MVPRPCLHTFCANMVPHSAGKNQFYSGLRLLLAMVCYRQEAGPPEDKTEGDLWASRCGWWMQQNRFVSLWPWNFLRSNGHMCQLQIK</sequence>
<comment type="caution">
    <text evidence="1">The sequence shown here is derived from an EMBL/GenBank/DDBJ whole genome shotgun (WGS) entry which is preliminary data.</text>
</comment>
<evidence type="ECO:0000313" key="2">
    <source>
        <dbReference type="Proteomes" id="UP000887013"/>
    </source>
</evidence>
<name>A0A8X6ICJ9_NEPPI</name>
<organism evidence="1 2">
    <name type="scientific">Nephila pilipes</name>
    <name type="common">Giant wood spider</name>
    <name type="synonym">Nephila maculata</name>
    <dbReference type="NCBI Taxonomy" id="299642"/>
    <lineage>
        <taxon>Eukaryota</taxon>
        <taxon>Metazoa</taxon>
        <taxon>Ecdysozoa</taxon>
        <taxon>Arthropoda</taxon>
        <taxon>Chelicerata</taxon>
        <taxon>Arachnida</taxon>
        <taxon>Araneae</taxon>
        <taxon>Araneomorphae</taxon>
        <taxon>Entelegynae</taxon>
        <taxon>Araneoidea</taxon>
        <taxon>Nephilidae</taxon>
        <taxon>Nephila</taxon>
    </lineage>
</organism>
<protein>
    <submittedName>
        <fullName evidence="1">Uncharacterized protein</fullName>
    </submittedName>
</protein>
<dbReference type="Proteomes" id="UP000887013">
    <property type="component" value="Unassembled WGS sequence"/>
</dbReference>
<reference evidence="1" key="1">
    <citation type="submission" date="2020-08" db="EMBL/GenBank/DDBJ databases">
        <title>Multicomponent nature underlies the extraordinary mechanical properties of spider dragline silk.</title>
        <authorList>
            <person name="Kono N."/>
            <person name="Nakamura H."/>
            <person name="Mori M."/>
            <person name="Yoshida Y."/>
            <person name="Ohtoshi R."/>
            <person name="Malay A.D."/>
            <person name="Moran D.A.P."/>
            <person name="Tomita M."/>
            <person name="Numata K."/>
            <person name="Arakawa K."/>
        </authorList>
    </citation>
    <scope>NUCLEOTIDE SEQUENCE</scope>
</reference>
<evidence type="ECO:0000313" key="1">
    <source>
        <dbReference type="EMBL" id="GFS37457.1"/>
    </source>
</evidence>
<accession>A0A8X6ICJ9</accession>
<dbReference type="AlphaFoldDB" id="A0A8X6ICJ9"/>
<keyword evidence="2" id="KW-1185">Reference proteome</keyword>
<proteinExistence type="predicted"/>